<dbReference type="CDD" id="cd11349">
    <property type="entry name" value="AmyAc_3"/>
    <property type="match status" value="1"/>
</dbReference>
<feature type="domain" description="Glycosyl hydrolase family 13 catalytic" evidence="1">
    <location>
        <begin position="9"/>
        <end position="419"/>
    </location>
</feature>
<dbReference type="SUPFAM" id="SSF51011">
    <property type="entry name" value="Glycosyl hydrolase domain"/>
    <property type="match status" value="1"/>
</dbReference>
<dbReference type="InterPro" id="IPR006047">
    <property type="entry name" value="GH13_cat_dom"/>
</dbReference>
<protein>
    <submittedName>
        <fullName evidence="2">Alpha-amylase family protein</fullName>
    </submittedName>
</protein>
<reference evidence="2" key="1">
    <citation type="submission" date="2020-10" db="EMBL/GenBank/DDBJ databases">
        <authorList>
            <person name="Gilroy R."/>
        </authorList>
    </citation>
    <scope>NUCLEOTIDE SEQUENCE</scope>
    <source>
        <strain evidence="2">6919</strain>
    </source>
</reference>
<dbReference type="PANTHER" id="PTHR10357">
    <property type="entry name" value="ALPHA-AMYLASE FAMILY MEMBER"/>
    <property type="match status" value="1"/>
</dbReference>
<dbReference type="GO" id="GO:0009313">
    <property type="term" value="P:oligosaccharide catabolic process"/>
    <property type="evidence" value="ECO:0007669"/>
    <property type="project" value="TreeGrafter"/>
</dbReference>
<dbReference type="Gene3D" id="3.20.20.80">
    <property type="entry name" value="Glycosidases"/>
    <property type="match status" value="2"/>
</dbReference>
<dbReference type="EMBL" id="JADIMC010000116">
    <property type="protein sequence ID" value="MBO8477264.1"/>
    <property type="molecule type" value="Genomic_DNA"/>
</dbReference>
<evidence type="ECO:0000259" key="1">
    <source>
        <dbReference type="SMART" id="SM00642"/>
    </source>
</evidence>
<gene>
    <name evidence="2" type="ORF">IAB88_09795</name>
</gene>
<evidence type="ECO:0000313" key="3">
    <source>
        <dbReference type="Proteomes" id="UP000823598"/>
    </source>
</evidence>
<evidence type="ECO:0000313" key="2">
    <source>
        <dbReference type="EMBL" id="MBO8477264.1"/>
    </source>
</evidence>
<dbReference type="InterPro" id="IPR017853">
    <property type="entry name" value="GH"/>
</dbReference>
<accession>A0A9D9ISH5</accession>
<comment type="caution">
    <text evidence="2">The sequence shown here is derived from an EMBL/GenBank/DDBJ whole genome shotgun (WGS) entry which is preliminary data.</text>
</comment>
<organism evidence="2 3">
    <name type="scientific">Candidatus Limisoma faecipullorum</name>
    <dbReference type="NCBI Taxonomy" id="2840854"/>
    <lineage>
        <taxon>Bacteria</taxon>
        <taxon>Pseudomonadati</taxon>
        <taxon>Bacteroidota</taxon>
        <taxon>Bacteroidia</taxon>
        <taxon>Bacteroidales</taxon>
        <taxon>Candidatus Limisoma</taxon>
    </lineage>
</organism>
<proteinExistence type="predicted"/>
<name>A0A9D9ISH5_9BACT</name>
<dbReference type="Proteomes" id="UP000823598">
    <property type="component" value="Unassembled WGS sequence"/>
</dbReference>
<dbReference type="SMART" id="SM00642">
    <property type="entry name" value="Aamy"/>
    <property type="match status" value="1"/>
</dbReference>
<dbReference type="PANTHER" id="PTHR10357:SF205">
    <property type="entry name" value="O-GLYCOSYL HYDROLASE FAMILY 13"/>
    <property type="match status" value="1"/>
</dbReference>
<reference evidence="2" key="2">
    <citation type="journal article" date="2021" name="PeerJ">
        <title>Extensive microbial diversity within the chicken gut microbiome revealed by metagenomics and culture.</title>
        <authorList>
            <person name="Gilroy R."/>
            <person name="Ravi A."/>
            <person name="Getino M."/>
            <person name="Pursley I."/>
            <person name="Horton D.L."/>
            <person name="Alikhan N.F."/>
            <person name="Baker D."/>
            <person name="Gharbi K."/>
            <person name="Hall N."/>
            <person name="Watson M."/>
            <person name="Adriaenssens E.M."/>
            <person name="Foster-Nyarko E."/>
            <person name="Jarju S."/>
            <person name="Secka A."/>
            <person name="Antonio M."/>
            <person name="Oren A."/>
            <person name="Chaudhuri R.R."/>
            <person name="La Ragione R."/>
            <person name="Hildebrand F."/>
            <person name="Pallen M.J."/>
        </authorList>
    </citation>
    <scope>NUCLEOTIDE SEQUENCE</scope>
    <source>
        <strain evidence="2">6919</strain>
    </source>
</reference>
<dbReference type="GO" id="GO:0004556">
    <property type="term" value="F:alpha-amylase activity"/>
    <property type="evidence" value="ECO:0007669"/>
    <property type="project" value="TreeGrafter"/>
</dbReference>
<sequence>MNDKLIIYQLLPRLFTNTNSNCVPNGTIEQNGCGKLNDITETVLNSIATLGITHIWYTGVIEHATKTDYSRFGIRPDNPHIVKGNAGSPYAIKDYYDIDPDLAEKVPERMKEFEALVKRTHDCGMKVIIDFVPNHVARQYHSDAAPAGVKDFSADDNMNVFFSPNNNFYYIPRQKFSPSFDLGNGEDAYMEFPAKASGNDCFNAFPNQYDWYETVKLNYGIDYGDGSTHFDPIPDTWKKMLNILRFWAAKGIDGFRCDMAHMVPVEFWTWAISAVKEKYPSIIFIAELYDVGIYRDYIYRAGFDYLYDKVNLYDTLRGIRCGNISAAQLTGCWQTVEGIANHMLNFLENHDEQRFASNEYAGNANLVIPSLVVCSTINCGPIMIYGGQELGEKGEDAEGFSGKDGRTTIFDYWSVPSIREWYDNGKCDSAGLDEDKKALRETYCKILNIAKKEKSINEGGFFDLMYVNYTNPTFNPHNVFTYLRNYGNELIVVAVNFSYNAFDCKINIPQHAFDILGLIPGEYMTTELISGKRSKKTLSPVTPFETSLGSNSAVIWKVRMQKKNNAERKPAKKLKLKNNLLNINNYFCKK</sequence>
<dbReference type="SUPFAM" id="SSF51445">
    <property type="entry name" value="(Trans)glycosidases"/>
    <property type="match status" value="1"/>
</dbReference>
<dbReference type="AlphaFoldDB" id="A0A9D9ISH5"/>
<dbReference type="Pfam" id="PF00128">
    <property type="entry name" value="Alpha-amylase"/>
    <property type="match status" value="1"/>
</dbReference>